<dbReference type="KEGG" id="mco:MCJ_004860"/>
<proteinExistence type="predicted"/>
<accession>C5J6S8</accession>
<keyword evidence="2" id="KW-1185">Reference proteome</keyword>
<dbReference type="AlphaFoldDB" id="C5J6S8"/>
<reference evidence="2" key="1">
    <citation type="journal article" date="2009" name="BMC Bioinformatics">
        <title>The Mycoplasma conjunctivae genome sequencing, annotation and analysis.</title>
        <authorList>
            <person name="Calderon-Copete S.P."/>
            <person name="Wigger G."/>
            <person name="Wunderlin C."/>
            <person name="Schmidheini T."/>
            <person name="Frey J."/>
            <person name="Quail M.A."/>
            <person name="Falquet L."/>
        </authorList>
    </citation>
    <scope>NUCLEOTIDE SEQUENCE [LARGE SCALE GENOMIC DNA]</scope>
    <source>
        <strain evidence="2">ATCC 25834 / NCTC 10147 / HRC/581</strain>
    </source>
</reference>
<dbReference type="eggNOG" id="ENOG5031ZE4">
    <property type="taxonomic scope" value="Bacteria"/>
</dbReference>
<gene>
    <name evidence="1" type="ordered locus">MCJ_004860</name>
</gene>
<protein>
    <submittedName>
        <fullName evidence="1">Uncharacterized protein</fullName>
    </submittedName>
</protein>
<sequence>MLATNYVASLYIALAPEHNSAKQFKPLVNIKELKNNFSTKKEDKNYFHNKGSTTSIVTGTTLSLSVSIDIDFSNDLHVYLLSLIKASDPLKLNNQLIKLIIQDTNTTNTNKLSTVISGKASFGMKNYLPSGNADEIIKLDFDIFPQDNSFTIEEKLVDEQTLRTILGE</sequence>
<evidence type="ECO:0000313" key="1">
    <source>
        <dbReference type="EMBL" id="CAT05191.1"/>
    </source>
</evidence>
<dbReference type="HOGENOM" id="CLU_1584663_0_0_14"/>
<dbReference type="Proteomes" id="UP000001491">
    <property type="component" value="Chromosome"/>
</dbReference>
<dbReference type="EMBL" id="FM864216">
    <property type="protein sequence ID" value="CAT05191.1"/>
    <property type="molecule type" value="Genomic_DNA"/>
</dbReference>
<evidence type="ECO:0000313" key="2">
    <source>
        <dbReference type="Proteomes" id="UP000001491"/>
    </source>
</evidence>
<name>C5J6S8_MESCH</name>
<organism evidence="1 2">
    <name type="scientific">Mesomycoplasma conjunctivae (strain ATCC 25834 / NCTC 10147 / HRC/581)</name>
    <name type="common">Mycoplasma conjunctivae</name>
    <dbReference type="NCBI Taxonomy" id="572263"/>
    <lineage>
        <taxon>Bacteria</taxon>
        <taxon>Bacillati</taxon>
        <taxon>Mycoplasmatota</taxon>
        <taxon>Mycoplasmoidales</taxon>
        <taxon>Metamycoplasmataceae</taxon>
        <taxon>Mesomycoplasma</taxon>
    </lineage>
</organism>
<dbReference type="NCBIfam" id="NF047353">
    <property type="entry name" value="tube_lmo2291"/>
    <property type="match status" value="1"/>
</dbReference>